<dbReference type="SUPFAM" id="SSF81296">
    <property type="entry name" value="E set domains"/>
    <property type="match status" value="1"/>
</dbReference>
<gene>
    <name evidence="3" type="ORF">BG53_12600</name>
</gene>
<proteinExistence type="inferred from homology"/>
<dbReference type="CDD" id="cd11341">
    <property type="entry name" value="AmyAc_Pullulanase_LD-like"/>
    <property type="match status" value="1"/>
</dbReference>
<dbReference type="Gene3D" id="2.60.40.10">
    <property type="entry name" value="Immunoglobulins"/>
    <property type="match status" value="1"/>
</dbReference>
<dbReference type="InterPro" id="IPR049117">
    <property type="entry name" value="pulA_all-beta"/>
</dbReference>
<evidence type="ECO:0000313" key="4">
    <source>
        <dbReference type="Proteomes" id="UP000053750"/>
    </source>
</evidence>
<dbReference type="Proteomes" id="UP000053750">
    <property type="component" value="Unassembled WGS sequence"/>
</dbReference>
<comment type="caution">
    <text evidence="3">The sequence shown here is derived from an EMBL/GenBank/DDBJ whole genome shotgun (WGS) entry which is preliminary data.</text>
</comment>
<dbReference type="InterPro" id="IPR017853">
    <property type="entry name" value="GH"/>
</dbReference>
<dbReference type="OrthoDB" id="9761875at2"/>
<reference evidence="3 4" key="1">
    <citation type="submission" date="2014-02" db="EMBL/GenBank/DDBJ databases">
        <title>Genome sequence of Paenibacillus darwinianus reveals adaptive mechanisms for survival in Antarctic soils.</title>
        <authorList>
            <person name="Dsouza M."/>
            <person name="Taylor M.W."/>
            <person name="Turner S.J."/>
            <person name="Aislabie J."/>
        </authorList>
    </citation>
    <scope>NUCLEOTIDE SEQUENCE [LARGE SCALE GENOMIC DNA]</scope>
    <source>
        <strain evidence="3 4">CE1</strain>
    </source>
</reference>
<dbReference type="PANTHER" id="PTHR43002">
    <property type="entry name" value="GLYCOGEN DEBRANCHING ENZYME"/>
    <property type="match status" value="1"/>
</dbReference>
<dbReference type="InterPro" id="IPR006047">
    <property type="entry name" value="GH13_cat_dom"/>
</dbReference>
<dbReference type="GO" id="GO:0005975">
    <property type="term" value="P:carbohydrate metabolic process"/>
    <property type="evidence" value="ECO:0007669"/>
    <property type="project" value="InterPro"/>
</dbReference>
<comment type="similarity">
    <text evidence="1">Belongs to the glycosyl hydrolase 13 family.</text>
</comment>
<dbReference type="Pfam" id="PF21653">
    <property type="entry name" value="pulA_all-beta"/>
    <property type="match status" value="1"/>
</dbReference>
<evidence type="ECO:0000256" key="1">
    <source>
        <dbReference type="ARBA" id="ARBA00008061"/>
    </source>
</evidence>
<dbReference type="InterPro" id="IPR004193">
    <property type="entry name" value="Glyco_hydro_13_N"/>
</dbReference>
<dbReference type="RefSeq" id="WP_036586320.1">
    <property type="nucleotide sequence ID" value="NZ_KK082215.1"/>
</dbReference>
<dbReference type="AlphaFoldDB" id="A0A9W5S1W7"/>
<dbReference type="CDD" id="cd02860">
    <property type="entry name" value="E_set_Pullulanase"/>
    <property type="match status" value="1"/>
</dbReference>
<dbReference type="InterPro" id="IPR011840">
    <property type="entry name" value="PulA_typeI"/>
</dbReference>
<dbReference type="NCBIfam" id="TIGR02104">
    <property type="entry name" value="pulA_typeI"/>
    <property type="match status" value="1"/>
</dbReference>
<evidence type="ECO:0000313" key="3">
    <source>
        <dbReference type="EMBL" id="EXX90857.1"/>
    </source>
</evidence>
<sequence>MAVQREIDYKIDYGNPEVTSGISVFSEAFDTAFAYHGDDLGAAYSKEHTEFRLWAPTASEAYTVLYDRWDSEPTCTLAMERGERGTWLLKADGDLHGKYYTYKVLVGEQWNEAVDPYARAVGVNGDKGYIADFGRADPEGWPGAKPPLESPLDMVIYELHVRDLSAHPESGIVNKGMYLGLTETGTQGPDGIKTGVDHIVDLGVTHVQLLPVYDYSTESVDETRPYEKYNWGYDPKNYNVPEGSYSSDPYDPLVRIRELKAAVKALHDRGLRVIMDVVYNHFYDGYRMNLAKLVPGYYLRYKPDGTLSDGSHCGNDVASERAMSRKYIVDSVLYWARSYGFDGFRFDLMGLLDVGTMLEIRRRLDELDPSIVTLGEGWDMETELPEAKRANQHHASSMPRIAHFNGYMRDAVKGGIFDPASRGFIGGDDGMAQDIRKGAAGGITYNNEIRLFADEPDQTVNYAECHDNYTMWDKLMLAAPWDSDDIRARMHRLGSAIVLTAQGIPFIHAGQEFMRTKYGVENSYISPDSINWMDWRRAADRKHDVWYMKELIALRKMHPAFRLHTARQIRDHLVFEPSPERTLSFTLRNHAGGDPAKHLYVLYSASEEQVDLELPELGDWQAVWGQSHIERLEGTALTIKGIAMIVLEISE</sequence>
<dbReference type="GO" id="GO:0004553">
    <property type="term" value="F:hydrolase activity, hydrolyzing O-glycosyl compounds"/>
    <property type="evidence" value="ECO:0007669"/>
    <property type="project" value="InterPro"/>
</dbReference>
<organism evidence="3 4">
    <name type="scientific">Paenibacillus darwinianus</name>
    <dbReference type="NCBI Taxonomy" id="1380763"/>
    <lineage>
        <taxon>Bacteria</taxon>
        <taxon>Bacillati</taxon>
        <taxon>Bacillota</taxon>
        <taxon>Bacilli</taxon>
        <taxon>Bacillales</taxon>
        <taxon>Paenibacillaceae</taxon>
        <taxon>Paenibacillus</taxon>
    </lineage>
</organism>
<dbReference type="InterPro" id="IPR014756">
    <property type="entry name" value="Ig_E-set"/>
</dbReference>
<dbReference type="InterPro" id="IPR013783">
    <property type="entry name" value="Ig-like_fold"/>
</dbReference>
<dbReference type="Gene3D" id="2.60.40.1180">
    <property type="entry name" value="Golgi alpha-mannosidase II"/>
    <property type="match status" value="1"/>
</dbReference>
<keyword evidence="4" id="KW-1185">Reference proteome</keyword>
<feature type="domain" description="Glycosyl hydrolase family 13 catalytic" evidence="2">
    <location>
        <begin position="171"/>
        <end position="555"/>
    </location>
</feature>
<dbReference type="SUPFAM" id="SSF51445">
    <property type="entry name" value="(Trans)glycosidases"/>
    <property type="match status" value="1"/>
</dbReference>
<accession>A0A9W5S1W7</accession>
<dbReference type="Pfam" id="PF02922">
    <property type="entry name" value="CBM_48"/>
    <property type="match status" value="1"/>
</dbReference>
<name>A0A9W5S1W7_9BACL</name>
<dbReference type="InterPro" id="IPR013780">
    <property type="entry name" value="Glyco_hydro_b"/>
</dbReference>
<dbReference type="Pfam" id="PF00128">
    <property type="entry name" value="Alpha-amylase"/>
    <property type="match status" value="1"/>
</dbReference>
<dbReference type="Gene3D" id="3.20.20.80">
    <property type="entry name" value="Glycosidases"/>
    <property type="match status" value="1"/>
</dbReference>
<evidence type="ECO:0000259" key="2">
    <source>
        <dbReference type="SMART" id="SM00642"/>
    </source>
</evidence>
<protein>
    <submittedName>
        <fullName evidence="3">Pullulanase</fullName>
    </submittedName>
</protein>
<dbReference type="SMART" id="SM00642">
    <property type="entry name" value="Aamy"/>
    <property type="match status" value="1"/>
</dbReference>
<dbReference type="EMBL" id="JFHU01000049">
    <property type="protein sequence ID" value="EXX90857.1"/>
    <property type="molecule type" value="Genomic_DNA"/>
</dbReference>